<dbReference type="Pfam" id="PF00156">
    <property type="entry name" value="Pribosyltran"/>
    <property type="match status" value="1"/>
</dbReference>
<dbReference type="AlphaFoldDB" id="A0AAE1FH47"/>
<dbReference type="GO" id="GO:0016208">
    <property type="term" value="F:AMP binding"/>
    <property type="evidence" value="ECO:0007669"/>
    <property type="project" value="TreeGrafter"/>
</dbReference>
<organism evidence="13 14">
    <name type="scientific">Petrolisthes cinctipes</name>
    <name type="common">Flat porcelain crab</name>
    <dbReference type="NCBI Taxonomy" id="88211"/>
    <lineage>
        <taxon>Eukaryota</taxon>
        <taxon>Metazoa</taxon>
        <taxon>Ecdysozoa</taxon>
        <taxon>Arthropoda</taxon>
        <taxon>Crustacea</taxon>
        <taxon>Multicrustacea</taxon>
        <taxon>Malacostraca</taxon>
        <taxon>Eumalacostraca</taxon>
        <taxon>Eucarida</taxon>
        <taxon>Decapoda</taxon>
        <taxon>Pleocyemata</taxon>
        <taxon>Anomura</taxon>
        <taxon>Galatheoidea</taxon>
        <taxon>Porcellanidae</taxon>
        <taxon>Petrolisthes</taxon>
    </lineage>
</organism>
<comment type="function">
    <text evidence="2">Catalyzes a salvage reaction resulting in the formation of AMP, that is energically less costly than de novo synthesis.</text>
</comment>
<comment type="catalytic activity">
    <reaction evidence="1">
        <text>AMP + diphosphate = 5-phospho-alpha-D-ribose 1-diphosphate + adenine</text>
        <dbReference type="Rhea" id="RHEA:16609"/>
        <dbReference type="ChEBI" id="CHEBI:16708"/>
        <dbReference type="ChEBI" id="CHEBI:33019"/>
        <dbReference type="ChEBI" id="CHEBI:58017"/>
        <dbReference type="ChEBI" id="CHEBI:456215"/>
        <dbReference type="EC" id="2.4.2.7"/>
    </reaction>
</comment>
<dbReference type="GO" id="GO:0006168">
    <property type="term" value="P:adenine salvage"/>
    <property type="evidence" value="ECO:0007669"/>
    <property type="project" value="InterPro"/>
</dbReference>
<keyword evidence="10" id="KW-0808">Transferase</keyword>
<dbReference type="SUPFAM" id="SSF53271">
    <property type="entry name" value="PRTase-like"/>
    <property type="match status" value="1"/>
</dbReference>
<evidence type="ECO:0000256" key="7">
    <source>
        <dbReference type="ARBA" id="ARBA00017366"/>
    </source>
</evidence>
<evidence type="ECO:0000256" key="10">
    <source>
        <dbReference type="ARBA" id="ARBA00022679"/>
    </source>
</evidence>
<dbReference type="GO" id="GO:0006166">
    <property type="term" value="P:purine ribonucleoside salvage"/>
    <property type="evidence" value="ECO:0007669"/>
    <property type="project" value="UniProtKB-KW"/>
</dbReference>
<evidence type="ECO:0000256" key="9">
    <source>
        <dbReference type="ARBA" id="ARBA00022676"/>
    </source>
</evidence>
<evidence type="ECO:0000256" key="2">
    <source>
        <dbReference type="ARBA" id="ARBA00003968"/>
    </source>
</evidence>
<keyword evidence="14" id="KW-1185">Reference proteome</keyword>
<comment type="caution">
    <text evidence="13">The sequence shown here is derived from an EMBL/GenBank/DDBJ whole genome shotgun (WGS) entry which is preliminary data.</text>
</comment>
<dbReference type="NCBIfam" id="NF002636">
    <property type="entry name" value="PRK02304.1-5"/>
    <property type="match status" value="1"/>
</dbReference>
<protein>
    <recommendedName>
        <fullName evidence="7">Adenine phosphoribosyltransferase</fullName>
        <ecNumber evidence="6">2.4.2.7</ecNumber>
    </recommendedName>
</protein>
<dbReference type="PANTHER" id="PTHR32315">
    <property type="entry name" value="ADENINE PHOSPHORIBOSYLTRANSFERASE"/>
    <property type="match status" value="1"/>
</dbReference>
<keyword evidence="8" id="KW-0963">Cytoplasm</keyword>
<reference evidence="13" key="1">
    <citation type="submission" date="2023-10" db="EMBL/GenBank/DDBJ databases">
        <title>Genome assemblies of two species of porcelain crab, Petrolisthes cinctipes and Petrolisthes manimaculis (Anomura: Porcellanidae).</title>
        <authorList>
            <person name="Angst P."/>
        </authorList>
    </citation>
    <scope>NUCLEOTIDE SEQUENCE</scope>
    <source>
        <strain evidence="13">PB745_01</strain>
        <tissue evidence="13">Gill</tissue>
    </source>
</reference>
<name>A0AAE1FH47_PETCI</name>
<dbReference type="PANTHER" id="PTHR32315:SF3">
    <property type="entry name" value="ADENINE PHOSPHORIBOSYLTRANSFERASE"/>
    <property type="match status" value="1"/>
</dbReference>
<keyword evidence="9" id="KW-0328">Glycosyltransferase</keyword>
<keyword evidence="11" id="KW-0660">Purine salvage</keyword>
<evidence type="ECO:0000313" key="14">
    <source>
        <dbReference type="Proteomes" id="UP001286313"/>
    </source>
</evidence>
<dbReference type="FunFam" id="3.40.50.2020:FF:000021">
    <property type="entry name" value="Adenine phosphoribosyltransferase"/>
    <property type="match status" value="1"/>
</dbReference>
<evidence type="ECO:0000256" key="8">
    <source>
        <dbReference type="ARBA" id="ARBA00022490"/>
    </source>
</evidence>
<comment type="subcellular location">
    <subcellularLocation>
        <location evidence="3">Cytoplasm</location>
    </subcellularLocation>
</comment>
<dbReference type="InterPro" id="IPR000836">
    <property type="entry name" value="PRTase_dom"/>
</dbReference>
<dbReference type="Gene3D" id="3.40.50.2020">
    <property type="match status" value="1"/>
</dbReference>
<gene>
    <name evidence="13" type="ORF">Pcinc_020928</name>
</gene>
<evidence type="ECO:0000259" key="12">
    <source>
        <dbReference type="Pfam" id="PF00156"/>
    </source>
</evidence>
<dbReference type="CDD" id="cd06223">
    <property type="entry name" value="PRTases_typeI"/>
    <property type="match status" value="1"/>
</dbReference>
<evidence type="ECO:0000313" key="13">
    <source>
        <dbReference type="EMBL" id="KAK3874092.1"/>
    </source>
</evidence>
<dbReference type="InterPro" id="IPR005764">
    <property type="entry name" value="Ade_phspho_trans"/>
</dbReference>
<evidence type="ECO:0000256" key="3">
    <source>
        <dbReference type="ARBA" id="ARBA00004496"/>
    </source>
</evidence>
<dbReference type="GO" id="GO:0005737">
    <property type="term" value="C:cytoplasm"/>
    <property type="evidence" value="ECO:0007669"/>
    <property type="project" value="UniProtKB-SubCell"/>
</dbReference>
<accession>A0AAE1FH47</accession>
<evidence type="ECO:0000256" key="6">
    <source>
        <dbReference type="ARBA" id="ARBA00011893"/>
    </source>
</evidence>
<evidence type="ECO:0000256" key="1">
    <source>
        <dbReference type="ARBA" id="ARBA00000868"/>
    </source>
</evidence>
<comment type="similarity">
    <text evidence="5">Belongs to the purine/pyrimidine phosphoribosyltransferase family.</text>
</comment>
<dbReference type="EC" id="2.4.2.7" evidence="6"/>
<proteinExistence type="inferred from homology"/>
<evidence type="ECO:0000256" key="11">
    <source>
        <dbReference type="ARBA" id="ARBA00022726"/>
    </source>
</evidence>
<evidence type="ECO:0000256" key="5">
    <source>
        <dbReference type="ARBA" id="ARBA00008391"/>
    </source>
</evidence>
<dbReference type="GO" id="GO:0044209">
    <property type="term" value="P:AMP salvage"/>
    <property type="evidence" value="ECO:0007669"/>
    <property type="project" value="TreeGrafter"/>
</dbReference>
<dbReference type="EMBL" id="JAWQEG010002137">
    <property type="protein sequence ID" value="KAK3874092.1"/>
    <property type="molecule type" value="Genomic_DNA"/>
</dbReference>
<dbReference type="InterPro" id="IPR050054">
    <property type="entry name" value="UPRTase/APRTase"/>
</dbReference>
<dbReference type="HAMAP" id="MF_00004">
    <property type="entry name" value="Aden_phosphoribosyltr"/>
    <property type="match status" value="1"/>
</dbReference>
<evidence type="ECO:0000256" key="4">
    <source>
        <dbReference type="ARBA" id="ARBA00004659"/>
    </source>
</evidence>
<comment type="pathway">
    <text evidence="4">Purine metabolism; AMP biosynthesis via salvage pathway; AMP from adenine: step 1/1.</text>
</comment>
<dbReference type="GO" id="GO:0003999">
    <property type="term" value="F:adenine phosphoribosyltransferase activity"/>
    <property type="evidence" value="ECO:0007669"/>
    <property type="project" value="UniProtKB-EC"/>
</dbReference>
<sequence length="200" mass="22134">MVCFIIKKLFSHRVNQRTQVTGTMADERIEEITKKIATYPDFPKPGISFKDIFSVLLEPRVFRNLMAVLEERVRRVCPGVQAVVGLESRGFLIGTPLALALDIPFVPIRKKGKLPGKVKQVSYTLEYGTDVFEAQESSIKKGQKVVILDDLLATGGSMKAACDLVTAMGGEVLLCLVCIELLDLKGCEKFSHPFDAVVKF</sequence>
<feature type="domain" description="Phosphoribosyltransferase" evidence="12">
    <location>
        <begin position="80"/>
        <end position="178"/>
    </location>
</feature>
<dbReference type="GO" id="GO:0002055">
    <property type="term" value="F:adenine binding"/>
    <property type="evidence" value="ECO:0007669"/>
    <property type="project" value="TreeGrafter"/>
</dbReference>
<dbReference type="InterPro" id="IPR029057">
    <property type="entry name" value="PRTase-like"/>
</dbReference>
<dbReference type="Proteomes" id="UP001286313">
    <property type="component" value="Unassembled WGS sequence"/>
</dbReference>